<reference evidence="3" key="2">
    <citation type="journal article" date="2021" name="PeerJ">
        <title>Extensive microbial diversity within the chicken gut microbiome revealed by metagenomics and culture.</title>
        <authorList>
            <person name="Gilroy R."/>
            <person name="Ravi A."/>
            <person name="Getino M."/>
            <person name="Pursley I."/>
            <person name="Horton D.L."/>
            <person name="Alikhan N.F."/>
            <person name="Baker D."/>
            <person name="Gharbi K."/>
            <person name="Hall N."/>
            <person name="Watson M."/>
            <person name="Adriaenssens E.M."/>
            <person name="Foster-Nyarko E."/>
            <person name="Jarju S."/>
            <person name="Secka A."/>
            <person name="Antonio M."/>
            <person name="Oren A."/>
            <person name="Chaudhuri R.R."/>
            <person name="La Ragione R."/>
            <person name="Hildebrand F."/>
            <person name="Pallen M.J."/>
        </authorList>
    </citation>
    <scope>NUCLEOTIDE SEQUENCE</scope>
    <source>
        <strain evidence="3">CHK180-2868</strain>
    </source>
</reference>
<evidence type="ECO:0000313" key="4">
    <source>
        <dbReference type="Proteomes" id="UP000824250"/>
    </source>
</evidence>
<dbReference type="PANTHER" id="PTHR30337">
    <property type="entry name" value="COMPONENT OF ATP-DEPENDENT DSDNA EXONUCLEASE"/>
    <property type="match status" value="1"/>
</dbReference>
<gene>
    <name evidence="3" type="ORF">IAB28_07030</name>
</gene>
<dbReference type="InterPro" id="IPR041796">
    <property type="entry name" value="Mre11_N"/>
</dbReference>
<feature type="domain" description="Calcineurin-like phosphoesterase" evidence="2">
    <location>
        <begin position="1"/>
        <end position="186"/>
    </location>
</feature>
<sequence>MKFLHTGDVHWGMIPDSDRPWGKKREQAIRLTFRTMIEDAREKRVDLLLIAGDLFHRQPLARDLKEINYLFSTIPSTRIVIIAGNHDRITKSSAVLSFSWSSNVTFLMEEQPTSVYFEDLNTEVYGFSYHAAERPEPFPETLSIPASKRIRILMLHGGDAKHVPFDKNALAAMPFSYIALGHIHKPAVLLENRMAYCGSPEPLDMTETGAHGYFLGEIDDISGRCVSLTFQPVSQAQYIPLAINVTPATTNEELSRIIAEEIRKRGTSNIYRFRLKGMRDPDTEFDIEFLSGQWNIIEMLDETEPQYDFHALFAEHPSDMIGFFIQALMKEDMSAVEKKALYYGIHALLMTKDERSQP</sequence>
<protein>
    <submittedName>
        <fullName evidence="3">Exonuclease SbcCD subunit D</fullName>
    </submittedName>
</protein>
<dbReference type="Gene3D" id="3.60.21.10">
    <property type="match status" value="1"/>
</dbReference>
<dbReference type="InterPro" id="IPR050535">
    <property type="entry name" value="DNA_Repair-Maintenance_Comp"/>
</dbReference>
<dbReference type="GO" id="GO:0004527">
    <property type="term" value="F:exonuclease activity"/>
    <property type="evidence" value="ECO:0007669"/>
    <property type="project" value="UniProtKB-KW"/>
</dbReference>
<dbReference type="InterPro" id="IPR004843">
    <property type="entry name" value="Calcineurin-like_PHP"/>
</dbReference>
<proteinExistence type="predicted"/>
<dbReference type="AlphaFoldDB" id="A0A9D1A452"/>
<keyword evidence="3" id="KW-0269">Exonuclease</keyword>
<dbReference type="EMBL" id="DVGC01000038">
    <property type="protein sequence ID" value="HIR05704.1"/>
    <property type="molecule type" value="Genomic_DNA"/>
</dbReference>
<dbReference type="InterPro" id="IPR029052">
    <property type="entry name" value="Metallo-depent_PP-like"/>
</dbReference>
<organism evidence="3 4">
    <name type="scientific">Candidatus Copromonas faecavium</name>
    <name type="common">nom. illeg.</name>
    <dbReference type="NCBI Taxonomy" id="2840740"/>
    <lineage>
        <taxon>Bacteria</taxon>
        <taxon>Bacillati</taxon>
        <taxon>Bacillota</taxon>
        <taxon>Clostridia</taxon>
        <taxon>Lachnospirales</taxon>
        <taxon>Lachnospiraceae</taxon>
        <taxon>Candidatus Copromonas (nom. illeg.)</taxon>
    </lineage>
</organism>
<evidence type="ECO:0000313" key="3">
    <source>
        <dbReference type="EMBL" id="HIR05704.1"/>
    </source>
</evidence>
<evidence type="ECO:0000256" key="1">
    <source>
        <dbReference type="ARBA" id="ARBA00022801"/>
    </source>
</evidence>
<comment type="caution">
    <text evidence="3">The sequence shown here is derived from an EMBL/GenBank/DDBJ whole genome shotgun (WGS) entry which is preliminary data.</text>
</comment>
<keyword evidence="3" id="KW-0540">Nuclease</keyword>
<evidence type="ECO:0000259" key="2">
    <source>
        <dbReference type="Pfam" id="PF00149"/>
    </source>
</evidence>
<dbReference type="Proteomes" id="UP000824250">
    <property type="component" value="Unassembled WGS sequence"/>
</dbReference>
<keyword evidence="1" id="KW-0378">Hydrolase</keyword>
<dbReference type="Pfam" id="PF00149">
    <property type="entry name" value="Metallophos"/>
    <property type="match status" value="1"/>
</dbReference>
<reference evidence="3" key="1">
    <citation type="submission" date="2020-10" db="EMBL/GenBank/DDBJ databases">
        <authorList>
            <person name="Gilroy R."/>
        </authorList>
    </citation>
    <scope>NUCLEOTIDE SEQUENCE</scope>
    <source>
        <strain evidence="3">CHK180-2868</strain>
    </source>
</reference>
<dbReference type="SUPFAM" id="SSF56300">
    <property type="entry name" value="Metallo-dependent phosphatases"/>
    <property type="match status" value="1"/>
</dbReference>
<name>A0A9D1A452_9FIRM</name>
<accession>A0A9D1A452</accession>
<dbReference type="CDD" id="cd00840">
    <property type="entry name" value="MPP_Mre11_N"/>
    <property type="match status" value="1"/>
</dbReference>